<dbReference type="SUPFAM" id="SSF53756">
    <property type="entry name" value="UDP-Glycosyltransferase/glycogen phosphorylase"/>
    <property type="match status" value="1"/>
</dbReference>
<dbReference type="EMBL" id="AEPW01000079">
    <property type="protein sequence ID" value="EFU76055.1"/>
    <property type="molecule type" value="Genomic_DNA"/>
</dbReference>
<gene>
    <name evidence="1" type="ORF">HMPREF0381_2022</name>
</gene>
<dbReference type="Gene3D" id="3.40.50.2000">
    <property type="entry name" value="Glycogen Phosphorylase B"/>
    <property type="match status" value="1"/>
</dbReference>
<organism evidence="1 2">
    <name type="scientific">Lachnoanaerobaculum saburreum DSM 3986</name>
    <dbReference type="NCBI Taxonomy" id="887325"/>
    <lineage>
        <taxon>Bacteria</taxon>
        <taxon>Bacillati</taxon>
        <taxon>Bacillota</taxon>
        <taxon>Clostridia</taxon>
        <taxon>Lachnospirales</taxon>
        <taxon>Lachnospiraceae</taxon>
        <taxon>Lachnoanaerobaculum</taxon>
    </lineage>
</organism>
<sequence>MKKACVIGHFGFGENLLNGQTIKTKNVTLELEKQFGEDKIIKIDTHGGIKLLPNIILKMFKAFKYSENIIIFPAHNGVRVFVPLCNIINIFFRRKLHYIVIGGWLPSFLKNRSILKWGLGQFYCIYVETGTMKRALGKLGLNNITILKNFKNFKILSTSELKSTYDKPYKICTFSRVMKEKGIEDIVSAVISINKKNRDKIYTLDIYGQVDTEQVEWFEKVKKSFPDYISYKGVVKSDKSVEVLKNYFLLVFPTRFFTEGIPGTILDAYAAGVPVLSSKWESFFDVVDDGYTGIGYEFGDVKALTKILEQISYDPENIIEKKCKCLKKANEYVPEVAIYSLLKRL</sequence>
<proteinExistence type="predicted"/>
<keyword evidence="1" id="KW-0328">Glycosyltransferase</keyword>
<dbReference type="HOGENOM" id="CLU_068033_0_0_9"/>
<dbReference type="GO" id="GO:0016757">
    <property type="term" value="F:glycosyltransferase activity"/>
    <property type="evidence" value="ECO:0007669"/>
    <property type="project" value="UniProtKB-KW"/>
</dbReference>
<dbReference type="InterPro" id="IPR050194">
    <property type="entry name" value="Glycosyltransferase_grp1"/>
</dbReference>
<comment type="caution">
    <text evidence="1">The sequence shown here is derived from an EMBL/GenBank/DDBJ whole genome shotgun (WGS) entry which is preliminary data.</text>
</comment>
<dbReference type="Pfam" id="PF13692">
    <property type="entry name" value="Glyco_trans_1_4"/>
    <property type="match status" value="1"/>
</dbReference>
<dbReference type="AlphaFoldDB" id="E6LPY7"/>
<dbReference type="RefSeq" id="WP_008751786.1">
    <property type="nucleotide sequence ID" value="NZ_GL622296.1"/>
</dbReference>
<reference evidence="1 2" key="1">
    <citation type="submission" date="2010-12" db="EMBL/GenBank/DDBJ databases">
        <authorList>
            <person name="Muzny D."/>
            <person name="Qin X."/>
            <person name="Deng J."/>
            <person name="Jiang H."/>
            <person name="Liu Y."/>
            <person name="Qu J."/>
            <person name="Song X.-Z."/>
            <person name="Zhang L."/>
            <person name="Thornton R."/>
            <person name="Coyle M."/>
            <person name="Francisco L."/>
            <person name="Jackson L."/>
            <person name="Javaid M."/>
            <person name="Korchina V."/>
            <person name="Kovar C."/>
            <person name="Mata R."/>
            <person name="Mathew T."/>
            <person name="Ngo R."/>
            <person name="Nguyen L."/>
            <person name="Nguyen N."/>
            <person name="Okwuonu G."/>
            <person name="Ongeri F."/>
            <person name="Pham C."/>
            <person name="Simmons D."/>
            <person name="Wilczek-Boney K."/>
            <person name="Hale W."/>
            <person name="Jakkamsetti A."/>
            <person name="Pham P."/>
            <person name="Ruth R."/>
            <person name="San Lucas F."/>
            <person name="Warren J."/>
            <person name="Zhang J."/>
            <person name="Zhao Z."/>
            <person name="Zhou C."/>
            <person name="Zhu D."/>
            <person name="Lee S."/>
            <person name="Bess C."/>
            <person name="Blankenburg K."/>
            <person name="Forbes L."/>
            <person name="Fu Q."/>
            <person name="Gubbala S."/>
            <person name="Hirani K."/>
            <person name="Jayaseelan J.C."/>
            <person name="Lara F."/>
            <person name="Munidasa M."/>
            <person name="Palculict T."/>
            <person name="Patil S."/>
            <person name="Pu L.-L."/>
            <person name="Saada N."/>
            <person name="Tang L."/>
            <person name="Weissenberger G."/>
            <person name="Zhu Y."/>
            <person name="Hemphill L."/>
            <person name="Shang Y."/>
            <person name="Youmans B."/>
            <person name="Ayvaz T."/>
            <person name="Ross M."/>
            <person name="Santibanez J."/>
            <person name="Aqrawi P."/>
            <person name="Gross S."/>
            <person name="Joshi V."/>
            <person name="Fowler G."/>
            <person name="Nazareth L."/>
            <person name="Reid J."/>
            <person name="Worley K."/>
            <person name="Petrosino J."/>
            <person name="Highlander S."/>
            <person name="Gibbs R."/>
        </authorList>
    </citation>
    <scope>NUCLEOTIDE SEQUENCE [LARGE SCALE GENOMIC DNA]</scope>
    <source>
        <strain evidence="1 2">DSM 3986</strain>
    </source>
</reference>
<dbReference type="eggNOG" id="COG0438">
    <property type="taxonomic scope" value="Bacteria"/>
</dbReference>
<name>E6LPY7_9FIRM</name>
<evidence type="ECO:0000313" key="2">
    <source>
        <dbReference type="Proteomes" id="UP000003434"/>
    </source>
</evidence>
<keyword evidence="1" id="KW-0808">Transferase</keyword>
<accession>E6LPY7</accession>
<evidence type="ECO:0000313" key="1">
    <source>
        <dbReference type="EMBL" id="EFU76055.1"/>
    </source>
</evidence>
<dbReference type="EC" id="2.4.-.-" evidence="1"/>
<dbReference type="PANTHER" id="PTHR45947">
    <property type="entry name" value="SULFOQUINOVOSYL TRANSFERASE SQD2"/>
    <property type="match status" value="1"/>
</dbReference>
<dbReference type="PANTHER" id="PTHR45947:SF3">
    <property type="entry name" value="SULFOQUINOVOSYL TRANSFERASE SQD2"/>
    <property type="match status" value="1"/>
</dbReference>
<protein>
    <submittedName>
        <fullName evidence="1">Glycosyltransferase, group 1 family protein</fullName>
        <ecNumber evidence="1">2.4.-.-</ecNumber>
    </submittedName>
</protein>
<dbReference type="Proteomes" id="UP000003434">
    <property type="component" value="Unassembled WGS sequence"/>
</dbReference>